<feature type="chain" id="PRO_5035274576" description="Lipoprotein" evidence="1">
    <location>
        <begin position="22"/>
        <end position="233"/>
    </location>
</feature>
<name>A0A8J7LT72_9FLAO</name>
<dbReference type="PROSITE" id="PS51257">
    <property type="entry name" value="PROKAR_LIPOPROTEIN"/>
    <property type="match status" value="1"/>
</dbReference>
<dbReference type="Proteomes" id="UP000610931">
    <property type="component" value="Unassembled WGS sequence"/>
</dbReference>
<organism evidence="2 3">
    <name type="scientific">Snuella sedimenti</name>
    <dbReference type="NCBI Taxonomy" id="2798802"/>
    <lineage>
        <taxon>Bacteria</taxon>
        <taxon>Pseudomonadati</taxon>
        <taxon>Bacteroidota</taxon>
        <taxon>Flavobacteriia</taxon>
        <taxon>Flavobacteriales</taxon>
        <taxon>Flavobacteriaceae</taxon>
        <taxon>Snuella</taxon>
    </lineage>
</organism>
<feature type="signal peptide" evidence="1">
    <location>
        <begin position="1"/>
        <end position="21"/>
    </location>
</feature>
<evidence type="ECO:0008006" key="4">
    <source>
        <dbReference type="Google" id="ProtNLM"/>
    </source>
</evidence>
<evidence type="ECO:0000313" key="3">
    <source>
        <dbReference type="Proteomes" id="UP000610931"/>
    </source>
</evidence>
<reference evidence="2" key="1">
    <citation type="submission" date="2020-12" db="EMBL/GenBank/DDBJ databases">
        <title>Snuella sp. nov., isolated from sediment in Incheon.</title>
        <authorList>
            <person name="Kim W."/>
        </authorList>
    </citation>
    <scope>NUCLEOTIDE SEQUENCE</scope>
    <source>
        <strain evidence="2">CAU 1569</strain>
    </source>
</reference>
<dbReference type="EMBL" id="JAELVQ010000007">
    <property type="protein sequence ID" value="MBJ6367986.1"/>
    <property type="molecule type" value="Genomic_DNA"/>
</dbReference>
<sequence>MRKIKQLLVLLILTSIGLGCNSDDSESSQNMMNIDSSEYLYFISGKINGESFLYGQRFDDTSLNYQIVSSIPLESATCAYSLDQGLDYKISYGSSLYPNFDNEDSQPQIGINLIRFYRCSDSQSSTEVFNDMFSVGNYEYSINDDSSGIMRQIGIDYSPIASGDEYYESYGTIESSNSFIITDSQENNSYLLGNLVSQSQLIEGEFSVKLYNVNDSSDFVEITDGKFKIIISK</sequence>
<accession>A0A8J7LT72</accession>
<proteinExistence type="predicted"/>
<evidence type="ECO:0000313" key="2">
    <source>
        <dbReference type="EMBL" id="MBJ6367986.1"/>
    </source>
</evidence>
<dbReference type="AlphaFoldDB" id="A0A8J7LT72"/>
<protein>
    <recommendedName>
        <fullName evidence="4">Lipoprotein</fullName>
    </recommendedName>
</protein>
<evidence type="ECO:0000256" key="1">
    <source>
        <dbReference type="SAM" id="SignalP"/>
    </source>
</evidence>
<keyword evidence="3" id="KW-1185">Reference proteome</keyword>
<keyword evidence="1" id="KW-0732">Signal</keyword>
<comment type="caution">
    <text evidence="2">The sequence shown here is derived from an EMBL/GenBank/DDBJ whole genome shotgun (WGS) entry which is preliminary data.</text>
</comment>
<dbReference type="RefSeq" id="WP_199114742.1">
    <property type="nucleotide sequence ID" value="NZ_JAELVQ010000007.1"/>
</dbReference>
<gene>
    <name evidence="2" type="ORF">JF259_07785</name>
</gene>